<evidence type="ECO:0000313" key="1">
    <source>
        <dbReference type="EMBL" id="ATZ31786.1"/>
    </source>
</evidence>
<protein>
    <submittedName>
        <fullName evidence="1">Uncharacterized protein</fullName>
    </submittedName>
</protein>
<evidence type="ECO:0000313" key="2">
    <source>
        <dbReference type="Proteomes" id="UP000236551"/>
    </source>
</evidence>
<dbReference type="AlphaFoldDB" id="A0A099AWQ0"/>
<dbReference type="Proteomes" id="UP000236551">
    <property type="component" value="Chromosome"/>
</dbReference>
<organism evidence="1 2">
    <name type="scientific">Escherichia coli</name>
    <dbReference type="NCBI Taxonomy" id="562"/>
    <lineage>
        <taxon>Bacteria</taxon>
        <taxon>Pseudomonadati</taxon>
        <taxon>Pseudomonadota</taxon>
        <taxon>Gammaproteobacteria</taxon>
        <taxon>Enterobacterales</taxon>
        <taxon>Enterobacteriaceae</taxon>
        <taxon>Escherichia</taxon>
    </lineage>
</organism>
<gene>
    <name evidence="1" type="ORF">CV83915_01439</name>
</gene>
<proteinExistence type="predicted"/>
<accession>A0A099AWQ0</accession>
<name>A0A099AWQ0_ECOLX</name>
<sequence>MLQVVALTVAVNSTLISVANTDGDNNIPISIAILCGVIFII</sequence>
<reference evidence="1 2" key="1">
    <citation type="submission" date="2017-11" db="EMBL/GenBank/DDBJ databases">
        <title>Escherichia coli CV839-15 Genome sequencing and assembly.</title>
        <authorList>
            <person name="Li Z."/>
            <person name="Song N."/>
            <person name="Li W."/>
            <person name="Philip H.R."/>
            <person name="Bu Z."/>
            <person name="Siguo L."/>
        </authorList>
    </citation>
    <scope>NUCLEOTIDE SEQUENCE [LARGE SCALE GENOMIC DNA]</scope>
    <source>
        <strain evidence="1 2">CV839-15</strain>
    </source>
</reference>
<dbReference type="EMBL" id="CP024978">
    <property type="protein sequence ID" value="ATZ31786.1"/>
    <property type="molecule type" value="Genomic_DNA"/>
</dbReference>